<organism evidence="3 4">
    <name type="scientific">Pseudomonas vranovensis</name>
    <dbReference type="NCBI Taxonomy" id="321661"/>
    <lineage>
        <taxon>Bacteria</taxon>
        <taxon>Pseudomonadati</taxon>
        <taxon>Pseudomonadota</taxon>
        <taxon>Gammaproteobacteria</taxon>
        <taxon>Pseudomonadales</taxon>
        <taxon>Pseudomonadaceae</taxon>
        <taxon>Pseudomonas</taxon>
    </lineage>
</organism>
<dbReference type="Pfam" id="PF04773">
    <property type="entry name" value="FecR"/>
    <property type="match status" value="1"/>
</dbReference>
<proteinExistence type="predicted"/>
<evidence type="ECO:0000313" key="3">
    <source>
        <dbReference type="EMBL" id="ROL70514.1"/>
    </source>
</evidence>
<accession>A0A423DG22</accession>
<evidence type="ECO:0000313" key="4">
    <source>
        <dbReference type="Proteomes" id="UP000285286"/>
    </source>
</evidence>
<dbReference type="PIRSF" id="PIRSF018266">
    <property type="entry name" value="FecR"/>
    <property type="match status" value="1"/>
</dbReference>
<dbReference type="PANTHER" id="PTHR30273">
    <property type="entry name" value="PERIPLASMIC SIGNAL SENSOR AND SIGMA FACTOR ACTIVATOR FECR-RELATED"/>
    <property type="match status" value="1"/>
</dbReference>
<dbReference type="Gene3D" id="2.60.120.1440">
    <property type="match status" value="1"/>
</dbReference>
<sequence length="321" mass="35421">MTSTAIDPQALDEAAHWLMCLSEGEASEAEQAAWAAWRTSSVERERAWQRAELLLGKLGGLPPALAMSALDRPADPRRRAAIARLALMLAAVPAAWAGWKVSDEQAWMADYRSALGECRELSLADGTRVFLNTDSAIDVRYDAQQRFIRLLRGEILVHTAIDRQQPPRPLRVGTREGRMQALGTRFCVREQGGRTYLAVLEGAIRIEPANARPGAAQVVRAGEKTDFDAHSSRAPQAVDASISAWTQGMLLADRMRLEDFAAELARYRRGFIRCDPQIADLRVSGAFPLSDSQRSLNMLVATYPVVVKAHLNGYWLLLTTA</sequence>
<dbReference type="RefSeq" id="WP_123566564.1">
    <property type="nucleotide sequence ID" value="NZ_MOAM01000024.1"/>
</dbReference>
<protein>
    <submittedName>
        <fullName evidence="3">Histidine kinase</fullName>
    </submittedName>
</protein>
<evidence type="ECO:0000259" key="2">
    <source>
        <dbReference type="Pfam" id="PF16220"/>
    </source>
</evidence>
<dbReference type="PANTHER" id="PTHR30273:SF2">
    <property type="entry name" value="PROTEIN FECR"/>
    <property type="match status" value="1"/>
</dbReference>
<dbReference type="Proteomes" id="UP000285286">
    <property type="component" value="Unassembled WGS sequence"/>
</dbReference>
<dbReference type="Pfam" id="PF16220">
    <property type="entry name" value="DUF4880"/>
    <property type="match status" value="1"/>
</dbReference>
<dbReference type="InterPro" id="IPR006860">
    <property type="entry name" value="FecR"/>
</dbReference>
<comment type="caution">
    <text evidence="3">The sequence shown here is derived from an EMBL/GenBank/DDBJ whole genome shotgun (WGS) entry which is preliminary data.</text>
</comment>
<dbReference type="GO" id="GO:0016301">
    <property type="term" value="F:kinase activity"/>
    <property type="evidence" value="ECO:0007669"/>
    <property type="project" value="UniProtKB-KW"/>
</dbReference>
<dbReference type="EMBL" id="MOAM01000024">
    <property type="protein sequence ID" value="ROL70514.1"/>
    <property type="molecule type" value="Genomic_DNA"/>
</dbReference>
<keyword evidence="4" id="KW-1185">Reference proteome</keyword>
<name>A0A423DG22_9PSED</name>
<gene>
    <name evidence="3" type="ORF">BHU25_15715</name>
</gene>
<keyword evidence="3" id="KW-0808">Transferase</keyword>
<feature type="domain" description="FecR protein" evidence="1">
    <location>
        <begin position="110"/>
        <end position="205"/>
    </location>
</feature>
<dbReference type="InterPro" id="IPR032623">
    <property type="entry name" value="FecR_N"/>
</dbReference>
<keyword evidence="3" id="KW-0418">Kinase</keyword>
<dbReference type="AlphaFoldDB" id="A0A423DG22"/>
<evidence type="ECO:0000259" key="1">
    <source>
        <dbReference type="Pfam" id="PF04773"/>
    </source>
</evidence>
<feature type="domain" description="FecR N-terminal" evidence="2">
    <location>
        <begin position="12"/>
        <end position="53"/>
    </location>
</feature>
<reference evidence="3 4" key="1">
    <citation type="submission" date="2016-10" db="EMBL/GenBank/DDBJ databases">
        <title>Comparative genome analysis of multiple Pseudomonas spp. focuses on biocontrol and plant growth promoting traits.</title>
        <authorList>
            <person name="Tao X.-Y."/>
            <person name="Taylor C.G."/>
        </authorList>
    </citation>
    <scope>NUCLEOTIDE SEQUENCE [LARGE SCALE GENOMIC DNA]</scope>
    <source>
        <strain evidence="3 4">15D11</strain>
    </source>
</reference>
<dbReference type="GO" id="GO:0016989">
    <property type="term" value="F:sigma factor antagonist activity"/>
    <property type="evidence" value="ECO:0007669"/>
    <property type="project" value="TreeGrafter"/>
</dbReference>
<dbReference type="InterPro" id="IPR012373">
    <property type="entry name" value="Ferrdict_sens_TM"/>
</dbReference>